<dbReference type="InterPro" id="IPR009000">
    <property type="entry name" value="Transl_B-barrel_sf"/>
</dbReference>
<dbReference type="GO" id="GO:0005737">
    <property type="term" value="C:cytoplasm"/>
    <property type="evidence" value="ECO:0007669"/>
    <property type="project" value="UniProtKB-SubCell"/>
</dbReference>
<keyword evidence="5 9" id="KW-0251">Elongation factor</keyword>
<dbReference type="FunFam" id="2.40.30.10:FF:000005">
    <property type="entry name" value="Elongation factor 1-alpha"/>
    <property type="match status" value="1"/>
</dbReference>
<dbReference type="GO" id="GO:0005525">
    <property type="term" value="F:GTP binding"/>
    <property type="evidence" value="ECO:0007669"/>
    <property type="project" value="UniProtKB-KW"/>
</dbReference>
<proteinExistence type="evidence at transcript level"/>
<dbReference type="InterPro" id="IPR027417">
    <property type="entry name" value="P-loop_NTPase"/>
</dbReference>
<dbReference type="Gene3D" id="3.40.50.300">
    <property type="entry name" value="P-loop containing nucleotide triphosphate hydrolases"/>
    <property type="match status" value="1"/>
</dbReference>
<dbReference type="InterPro" id="IPR050100">
    <property type="entry name" value="TRAFAC_GTPase_members"/>
</dbReference>
<evidence type="ECO:0000313" key="9">
    <source>
        <dbReference type="EMBL" id="CAA69721.1"/>
    </source>
</evidence>
<organism evidence="9">
    <name type="scientific">Schistosoma mansoni</name>
    <name type="common">Blood fluke</name>
    <dbReference type="NCBI Taxonomy" id="6183"/>
    <lineage>
        <taxon>Eukaryota</taxon>
        <taxon>Metazoa</taxon>
        <taxon>Spiralia</taxon>
        <taxon>Lophotrochozoa</taxon>
        <taxon>Platyhelminthes</taxon>
        <taxon>Trematoda</taxon>
        <taxon>Digenea</taxon>
        <taxon>Strigeidida</taxon>
        <taxon>Schistosomatoidea</taxon>
        <taxon>Schistosomatidae</taxon>
        <taxon>Schistosoma</taxon>
    </lineage>
</organism>
<dbReference type="SUPFAM" id="SSF52540">
    <property type="entry name" value="P-loop containing nucleoside triphosphate hydrolases"/>
    <property type="match status" value="1"/>
</dbReference>
<dbReference type="SUPFAM" id="SSF50465">
    <property type="entry name" value="EF-Tu/eEF-1alpha/eIF2-gamma C-terminal domain"/>
    <property type="match status" value="1"/>
</dbReference>
<dbReference type="GO" id="GO:0003746">
    <property type="term" value="F:translation elongation factor activity"/>
    <property type="evidence" value="ECO:0007669"/>
    <property type="project" value="UniProtKB-KW"/>
</dbReference>
<dbReference type="Pfam" id="PF00009">
    <property type="entry name" value="GTP_EFTU"/>
    <property type="match status" value="1"/>
</dbReference>
<evidence type="ECO:0000256" key="7">
    <source>
        <dbReference type="ARBA" id="ARBA00023134"/>
    </source>
</evidence>
<dbReference type="SUPFAM" id="SSF50447">
    <property type="entry name" value="Translation proteins"/>
    <property type="match status" value="1"/>
</dbReference>
<dbReference type="PRINTS" id="PR00315">
    <property type="entry name" value="ELONGATNFCT"/>
</dbReference>
<dbReference type="CDD" id="cd03693">
    <property type="entry name" value="EF1_alpha_II"/>
    <property type="match status" value="1"/>
</dbReference>
<dbReference type="FunFam" id="2.40.30.10:FF:000003">
    <property type="entry name" value="Elongation factor 1-alpha"/>
    <property type="match status" value="1"/>
</dbReference>
<evidence type="ECO:0000256" key="2">
    <source>
        <dbReference type="ARBA" id="ARBA00007249"/>
    </source>
</evidence>
<evidence type="ECO:0000256" key="1">
    <source>
        <dbReference type="ARBA" id="ARBA00004496"/>
    </source>
</evidence>
<keyword evidence="6" id="KW-0648">Protein biosynthesis</keyword>
<dbReference type="GO" id="GO:0003924">
    <property type="term" value="F:GTPase activity"/>
    <property type="evidence" value="ECO:0007669"/>
    <property type="project" value="InterPro"/>
</dbReference>
<comment type="similarity">
    <text evidence="2">Belongs to the TRAFAC class translation factor GTPase superfamily. Classic translation factor GTPase family. EF-Tu/EF-1A subfamily.</text>
</comment>
<name>Q94747_SCHMA</name>
<accession>Q94747</accession>
<evidence type="ECO:0000256" key="6">
    <source>
        <dbReference type="ARBA" id="ARBA00022917"/>
    </source>
</evidence>
<comment type="subcellular location">
    <subcellularLocation>
        <location evidence="1">Cytoplasm</location>
    </subcellularLocation>
</comment>
<feature type="domain" description="Tr-type G" evidence="8">
    <location>
        <begin position="5"/>
        <end position="244"/>
    </location>
</feature>
<sequence length="465" mass="50949">MPSDKEHINIVVYGHVDSGKSTTTGHLIFKCGGIDKRAIEKYEKESGEMGKGSFKYAWVLVKLKAERERGITIDIVLWKFDTQTYKVTVIDAPGHRDFTTNMITGTSQADCAVLIVAAGVGEFEAGISKNGQTREHALLAYTLGVKQLIIAINKMDCTEPPFSEDRYKEIVKEVSGYIKKVGYNPATVPFVPISGWHGDNMIEKSSFMPWFKGWEITRTKDGKTVTDTGFTLLEALDKMEPPARMTDKPLRIPLQDVYKIGGMGTVPVGRVETGIIKPGMVVTFGPQGWSAEVKSVEMHHEALTEGLPGSNVGFNVKNVAVSEIHRGNVAGDSKNDPPKEAESFMAQVIVLNHPGEIKNGYSPVLDCHTAHIASKFSEITEKLDRRSGKKSEDNPKCIKNGDAANILLVPNKPLCLETFQQYPPLGRFAVRDMNQTVAVGVVKSVTKKESAAKVTKSAAKVAKKK</sequence>
<dbReference type="NCBIfam" id="TIGR00483">
    <property type="entry name" value="EF-1_alpha"/>
    <property type="match status" value="1"/>
</dbReference>
<gene>
    <name evidence="9" type="primary">EF1-alpha</name>
</gene>
<dbReference type="ExpressionAtlas" id="Q94747">
    <property type="expression patterns" value="baseline"/>
</dbReference>
<dbReference type="InterPro" id="IPR054696">
    <property type="entry name" value="GTP-eEF1A_C"/>
</dbReference>
<protein>
    <submittedName>
        <fullName evidence="9">Elongation factor 1-alpha</fullName>
    </submittedName>
</protein>
<dbReference type="FunFam" id="3.40.50.300:FF:000090">
    <property type="entry name" value="Elongation factor 1-alpha"/>
    <property type="match status" value="1"/>
</dbReference>
<keyword evidence="7" id="KW-0342">GTP-binding</keyword>
<dbReference type="InterPro" id="IPR000795">
    <property type="entry name" value="T_Tr_GTP-bd_dom"/>
</dbReference>
<dbReference type="Pfam" id="PF22594">
    <property type="entry name" value="GTP-eEF1A_C"/>
    <property type="match status" value="1"/>
</dbReference>
<reference evidence="9" key="1">
    <citation type="journal article" date="1997" name="Parasitol. Res.">
        <title>Cloning and characterization of elongation factor 1-alpha of Schistosoma mansoni.</title>
        <authorList>
            <person name="Schussler P."/>
            <person name="Grevelding C.G."/>
            <person name="Kunz W."/>
        </authorList>
    </citation>
    <scope>NUCLEOTIDE SEQUENCE</scope>
    <source>
        <strain evidence="9">Liberia</strain>
    </source>
</reference>
<dbReference type="Gene3D" id="2.40.30.10">
    <property type="entry name" value="Translation factors"/>
    <property type="match status" value="2"/>
</dbReference>
<dbReference type="PROSITE" id="PS51722">
    <property type="entry name" value="G_TR_2"/>
    <property type="match status" value="1"/>
</dbReference>
<dbReference type="InterPro" id="IPR004161">
    <property type="entry name" value="EFTu-like_2"/>
</dbReference>
<evidence type="ECO:0000259" key="8">
    <source>
        <dbReference type="PROSITE" id="PS51722"/>
    </source>
</evidence>
<dbReference type="InterPro" id="IPR009001">
    <property type="entry name" value="Transl_elong_EF1A/Init_IF2_C"/>
</dbReference>
<dbReference type="Pfam" id="PF03144">
    <property type="entry name" value="GTP_EFTU_D2"/>
    <property type="match status" value="1"/>
</dbReference>
<keyword evidence="3" id="KW-0963">Cytoplasm</keyword>
<evidence type="ECO:0000256" key="5">
    <source>
        <dbReference type="ARBA" id="ARBA00022768"/>
    </source>
</evidence>
<dbReference type="CDD" id="cd01883">
    <property type="entry name" value="EF1_alpha"/>
    <property type="match status" value="1"/>
</dbReference>
<evidence type="ECO:0000256" key="3">
    <source>
        <dbReference type="ARBA" id="ARBA00022490"/>
    </source>
</evidence>
<keyword evidence="4" id="KW-0547">Nucleotide-binding</keyword>
<dbReference type="CDD" id="cd03705">
    <property type="entry name" value="EF1_alpha_III"/>
    <property type="match status" value="1"/>
</dbReference>
<dbReference type="HOGENOM" id="CLU_007265_3_5_1"/>
<dbReference type="NCBIfam" id="NF008969">
    <property type="entry name" value="PRK12317.1"/>
    <property type="match status" value="1"/>
</dbReference>
<evidence type="ECO:0000256" key="4">
    <source>
        <dbReference type="ARBA" id="ARBA00022741"/>
    </source>
</evidence>
<dbReference type="InterPro" id="IPR004539">
    <property type="entry name" value="Transl_elong_EF1A_euk/arc"/>
</dbReference>
<dbReference type="PANTHER" id="PTHR23115">
    <property type="entry name" value="TRANSLATION FACTOR"/>
    <property type="match status" value="1"/>
</dbReference>
<dbReference type="EMBL" id="Y08487">
    <property type="protein sequence ID" value="CAA69721.1"/>
    <property type="molecule type" value="mRNA"/>
</dbReference>
<dbReference type="AlphaFoldDB" id="Q94747"/>